<evidence type="ECO:0000313" key="8">
    <source>
        <dbReference type="Proteomes" id="UP000193136"/>
    </source>
</evidence>
<dbReference type="EMBL" id="NAAD01000004">
    <property type="protein sequence ID" value="ORJ62209.1"/>
    <property type="molecule type" value="Genomic_DNA"/>
</dbReference>
<dbReference type="RefSeq" id="WP_085009763.1">
    <property type="nucleotide sequence ID" value="NZ_NAAD01000004.1"/>
</dbReference>
<sequence length="341" mass="36567">MPDTKQEGRPVLALVGLAAFIVVIAGMREASALVIPFLLAIFVAVVCAPPVFWLQRHKIPTPLAVLLVVLLIWLVGGSLAALFGSSLNSFTNELPVYQQSLHGEFANLLTWLEGHGIRTPTASLREQIDPGAAMRLASRMLTSFGGILTNTFLIMVTVIFILLEAASFTGKVRRAFGNADKTLDAFSKFAVGLNKYMAIKSLLSLLTGVAVWIFLSIVGVDFPLLWGLLAFMLNYIPTIGSIIAAVPAVLLALVQFGGSKALVVAIGYLVFNASIGSILEPKLMGRGVGLSTLVVFISLVFWGWVFGPIGMLLSVPLTMTLKIALESGEQTRWMAILLGPE</sequence>
<dbReference type="STRING" id="1969733.B5V00_05540"/>
<comment type="similarity">
    <text evidence="2">Belongs to the autoinducer-2 exporter (AI-2E) (TC 2.A.86) family.</text>
</comment>
<feature type="transmembrane region" description="Helical" evidence="6">
    <location>
        <begin position="63"/>
        <end position="84"/>
    </location>
</feature>
<proteinExistence type="inferred from homology"/>
<comment type="subcellular location">
    <subcellularLocation>
        <location evidence="1">Membrane</location>
        <topology evidence="1">Multi-pass membrane protein</topology>
    </subcellularLocation>
</comment>
<evidence type="ECO:0000256" key="5">
    <source>
        <dbReference type="ARBA" id="ARBA00023136"/>
    </source>
</evidence>
<reference evidence="7 8" key="1">
    <citation type="submission" date="2017-03" db="EMBL/GenBank/DDBJ databases">
        <title>Genome sequence of Geothermobacter sp. EPR-M, Deep-Sea Iron Reducer.</title>
        <authorList>
            <person name="Tully B."/>
            <person name="Savalia P."/>
            <person name="Abuyen K."/>
            <person name="Baughan C."/>
            <person name="Romero E."/>
            <person name="Ronkowski C."/>
            <person name="Torres B."/>
            <person name="Tremblay J."/>
            <person name="Trujillo A."/>
            <person name="Tyler M."/>
            <person name="Perez-Rodriguez I."/>
            <person name="Amend J."/>
        </authorList>
    </citation>
    <scope>NUCLEOTIDE SEQUENCE [LARGE SCALE GENOMIC DNA]</scope>
    <source>
        <strain evidence="7 8">EPR-M</strain>
    </source>
</reference>
<evidence type="ECO:0000256" key="3">
    <source>
        <dbReference type="ARBA" id="ARBA00022692"/>
    </source>
</evidence>
<evidence type="ECO:0000313" key="7">
    <source>
        <dbReference type="EMBL" id="ORJ62209.1"/>
    </source>
</evidence>
<keyword evidence="5 6" id="KW-0472">Membrane</keyword>
<accession>A0A1X0YAT5</accession>
<evidence type="ECO:0000256" key="6">
    <source>
        <dbReference type="SAM" id="Phobius"/>
    </source>
</evidence>
<dbReference type="GO" id="GO:0055085">
    <property type="term" value="P:transmembrane transport"/>
    <property type="evidence" value="ECO:0007669"/>
    <property type="project" value="TreeGrafter"/>
</dbReference>
<dbReference type="InterPro" id="IPR002549">
    <property type="entry name" value="AI-2E-like"/>
</dbReference>
<keyword evidence="4 6" id="KW-1133">Transmembrane helix</keyword>
<feature type="transmembrane region" description="Helical" evidence="6">
    <location>
        <begin position="144"/>
        <end position="163"/>
    </location>
</feature>
<dbReference type="OrthoDB" id="9799225at2"/>
<comment type="caution">
    <text evidence="7">The sequence shown here is derived from an EMBL/GenBank/DDBJ whole genome shotgun (WGS) entry which is preliminary data.</text>
</comment>
<dbReference type="PANTHER" id="PTHR21716">
    <property type="entry name" value="TRANSMEMBRANE PROTEIN"/>
    <property type="match status" value="1"/>
</dbReference>
<evidence type="ECO:0000256" key="1">
    <source>
        <dbReference type="ARBA" id="ARBA00004141"/>
    </source>
</evidence>
<name>A0A1X0YAT5_9BACT</name>
<feature type="transmembrane region" description="Helical" evidence="6">
    <location>
        <begin position="261"/>
        <end position="279"/>
    </location>
</feature>
<dbReference type="Proteomes" id="UP000193136">
    <property type="component" value="Unassembled WGS sequence"/>
</dbReference>
<feature type="transmembrane region" description="Helical" evidence="6">
    <location>
        <begin position="12"/>
        <end position="28"/>
    </location>
</feature>
<feature type="transmembrane region" description="Helical" evidence="6">
    <location>
        <begin position="235"/>
        <end position="254"/>
    </location>
</feature>
<keyword evidence="3 6" id="KW-0812">Transmembrane</keyword>
<organism evidence="7 8">
    <name type="scientific">Geothermobacter hydrogeniphilus</name>
    <dbReference type="NCBI Taxonomy" id="1969733"/>
    <lineage>
        <taxon>Bacteria</taxon>
        <taxon>Pseudomonadati</taxon>
        <taxon>Thermodesulfobacteriota</taxon>
        <taxon>Desulfuromonadia</taxon>
        <taxon>Desulfuromonadales</taxon>
        <taxon>Geothermobacteraceae</taxon>
        <taxon>Geothermobacter</taxon>
    </lineage>
</organism>
<evidence type="ECO:0000256" key="2">
    <source>
        <dbReference type="ARBA" id="ARBA00009773"/>
    </source>
</evidence>
<evidence type="ECO:0000256" key="4">
    <source>
        <dbReference type="ARBA" id="ARBA00022989"/>
    </source>
</evidence>
<feature type="transmembrane region" description="Helical" evidence="6">
    <location>
        <begin position="34"/>
        <end position="54"/>
    </location>
</feature>
<dbReference type="PANTHER" id="PTHR21716:SF64">
    <property type="entry name" value="AI-2 TRANSPORT PROTEIN TQSA"/>
    <property type="match status" value="1"/>
</dbReference>
<evidence type="ECO:0008006" key="9">
    <source>
        <dbReference type="Google" id="ProtNLM"/>
    </source>
</evidence>
<dbReference type="GO" id="GO:0016020">
    <property type="term" value="C:membrane"/>
    <property type="evidence" value="ECO:0007669"/>
    <property type="project" value="UniProtKB-SubCell"/>
</dbReference>
<feature type="transmembrane region" description="Helical" evidence="6">
    <location>
        <begin position="291"/>
        <end position="313"/>
    </location>
</feature>
<protein>
    <recommendedName>
        <fullName evidence="9">AI-2 transport protein TqsA</fullName>
    </recommendedName>
</protein>
<dbReference type="Pfam" id="PF01594">
    <property type="entry name" value="AI-2E_transport"/>
    <property type="match status" value="1"/>
</dbReference>
<feature type="transmembrane region" description="Helical" evidence="6">
    <location>
        <begin position="202"/>
        <end position="229"/>
    </location>
</feature>
<gene>
    <name evidence="7" type="ORF">B5V00_05540</name>
</gene>
<dbReference type="AlphaFoldDB" id="A0A1X0YAT5"/>
<keyword evidence="8" id="KW-1185">Reference proteome</keyword>